<reference evidence="1 2" key="1">
    <citation type="submission" date="2008-03" db="EMBL/GenBank/DDBJ databases">
        <title>Sequencing of the draft genome and assembly of Burkholderia ambifaria IOP40-10.</title>
        <authorList>
            <consortium name="US DOE Joint Genome Institute (JGI-PGF)"/>
            <person name="Copeland A."/>
            <person name="Lucas S."/>
            <person name="Lapidus A."/>
            <person name="Glavina del Rio T."/>
            <person name="Dalin E."/>
            <person name="Tice H."/>
            <person name="Bruce D."/>
            <person name="Goodwin L."/>
            <person name="Pitluck S."/>
            <person name="Larimer F."/>
            <person name="Land M.L."/>
            <person name="Hauser L."/>
            <person name="Tiedje J."/>
            <person name="Richardson P."/>
        </authorList>
    </citation>
    <scope>NUCLEOTIDE SEQUENCE [LARGE SCALE GENOMIC DNA]</scope>
    <source>
        <strain evidence="1 2">IOP40-10</strain>
    </source>
</reference>
<dbReference type="EMBL" id="ABLC01000195">
    <property type="protein sequence ID" value="EDT01273.1"/>
    <property type="molecule type" value="Genomic_DNA"/>
</dbReference>
<accession>B1FME7</accession>
<sequence length="39" mass="4111">MTGDVSGGGRHAYCVGGCYTLVTMYIGDEQLIAAFIARI</sequence>
<dbReference type="PATRIC" id="fig|396596.7.peg.2139"/>
<evidence type="ECO:0000313" key="1">
    <source>
        <dbReference type="EMBL" id="EDT01273.1"/>
    </source>
</evidence>
<protein>
    <submittedName>
        <fullName evidence="1">Uncharacterized protein</fullName>
    </submittedName>
</protein>
<proteinExistence type="predicted"/>
<dbReference type="Proteomes" id="UP000005463">
    <property type="component" value="Unassembled WGS sequence"/>
</dbReference>
<evidence type="ECO:0000313" key="2">
    <source>
        <dbReference type="Proteomes" id="UP000005463"/>
    </source>
</evidence>
<dbReference type="AlphaFoldDB" id="B1FME7"/>
<gene>
    <name evidence="1" type="ORF">BamIOP4010DRAFT_5208</name>
</gene>
<organism evidence="1 2">
    <name type="scientific">Burkholderia ambifaria IOP40-10</name>
    <dbReference type="NCBI Taxonomy" id="396596"/>
    <lineage>
        <taxon>Bacteria</taxon>
        <taxon>Pseudomonadati</taxon>
        <taxon>Pseudomonadota</taxon>
        <taxon>Betaproteobacteria</taxon>
        <taxon>Burkholderiales</taxon>
        <taxon>Burkholderiaceae</taxon>
        <taxon>Burkholderia</taxon>
        <taxon>Burkholderia cepacia complex</taxon>
    </lineage>
</organism>
<comment type="caution">
    <text evidence="1">The sequence shown here is derived from an EMBL/GenBank/DDBJ whole genome shotgun (WGS) entry which is preliminary data.</text>
</comment>
<name>B1FME7_9BURK</name>